<dbReference type="Pfam" id="PF13457">
    <property type="entry name" value="GW"/>
    <property type="match status" value="2"/>
</dbReference>
<keyword evidence="5" id="KW-0732">Signal</keyword>
<keyword evidence="7" id="KW-0472">Membrane</keyword>
<name>A0AAN1SH71_TETHN</name>
<feature type="domain" description="Glycosyl transferase family 1" evidence="8">
    <location>
        <begin position="949"/>
        <end position="1096"/>
    </location>
</feature>
<dbReference type="PANTHER" id="PTHR37316">
    <property type="entry name" value="TEICHOIC ACID GLYCEROL-PHOSPHATE PRIMASE"/>
    <property type="match status" value="1"/>
</dbReference>
<dbReference type="Pfam" id="PF00534">
    <property type="entry name" value="Glycos_transf_1"/>
    <property type="match status" value="1"/>
</dbReference>
<evidence type="ECO:0000256" key="1">
    <source>
        <dbReference type="ARBA" id="ARBA00004202"/>
    </source>
</evidence>
<evidence type="ECO:0000256" key="5">
    <source>
        <dbReference type="ARBA" id="ARBA00022729"/>
    </source>
</evidence>
<dbReference type="Gene3D" id="2.30.30.170">
    <property type="match status" value="1"/>
</dbReference>
<evidence type="ECO:0000256" key="6">
    <source>
        <dbReference type="ARBA" id="ARBA00022944"/>
    </source>
</evidence>
<evidence type="ECO:0000256" key="3">
    <source>
        <dbReference type="ARBA" id="ARBA00022475"/>
    </source>
</evidence>
<dbReference type="GO" id="GO:0005886">
    <property type="term" value="C:plasma membrane"/>
    <property type="evidence" value="ECO:0007669"/>
    <property type="project" value="UniProtKB-SubCell"/>
</dbReference>
<feature type="domain" description="GW" evidence="9">
    <location>
        <begin position="736"/>
        <end position="808"/>
    </location>
</feature>
<dbReference type="AlphaFoldDB" id="A0AAN1SH71"/>
<evidence type="ECO:0000259" key="9">
    <source>
        <dbReference type="Pfam" id="PF13457"/>
    </source>
</evidence>
<sequence>MHTKKNLKMLKGAYDKLHKNEMAKLRNYYAKNYEKSTIKDNVILYESRDGQSLTGSPLAFFISLCRDSRFKNIQHVWVIDGDSTNIKTIIPEDCLAKVTFVIRNTKKYIDYLLTAKYLITNATFQSFFSKKDGQVYINTWHGTPLKYMGYDIPGNPKHSQNVIRNLLMTDYFLSPSPYTSRLFSNSYKLKDIYPGKIVETGYPRIDFTFKTNLNDNIKFLSNFGVKLTNNKPIALYMPTWKGTSIKDPIADIEQIVAETTYLRKRIANEYQLLVKVHPYVYPYVKDRKEVNEYLIPDYLDPNQVLGWTDLLITDYSSVFFDFLVTNKPIIFYAWDKDIYDDERGMYLDEKDLPGPVASTMMEVVRIIKNINETISTYEDKYKEAKEKFVPYEDGGVTQRCINYIFFGQDFNSKEGRILDINSMKTKLLIYPGNLSKNGITSSFLNLLNNIDYNNYDVTVFTEPGGEDGNTNIRRINRNARVLFKPGAAIYSVMEEFRNRQIKEFTLPSDKKNIYPDTAFRREANRLLANLSFDVAIDFSGYGFFWAKLILGAKANKYIVYQHNDLLSDSQKVVNGKKPHKKSLPALFSIYYKFDRILSVSPITMEINKKKLNDFINDSQIGYSINTINAGAILGENDHSYSCAYSENSLSENIVPVRIDKFMKIKIGGQYKLYSSLYRLINSQNENLLNLTKDNVIHLIAKVKFNGFTYYKCLVDGIYTGWILGEYLENTIQLFNTKNCHKVATVLNKKNKFIWKKVEHAFERDRVTKTMYLKNSYVFLDKEVETSFGKFYRVIYNNKPIGWIQGKAIGRIHDISFSNPLIFYFLLKNKRKNIGISQEFKKCQKYVMPTKLFFEEGECWSHCPGTTFERKKDNLLEPEKIYEVRATMIVQSRKFYEVREIAGKFLAWVESRFISEVSEEKALERLQQEEELVNEDKKQKNQVIDVPVANFDQSKFNFVTMGRLSPEKNYGNLIAAFANFLEIVPEANLYILGQGKLEDNLATQIFRLGIQKSVHLLGYIDNPFNFIEQNDVFVLPSIYEGQPMVLLEAMTLGKKILATNIPANVHVLGEQEDYGLFTNGTEINDLYEGLIRIYRFNGNFKRFDYQKYNKKAINNFYNELKLGD</sequence>
<dbReference type="SUPFAM" id="SSF82057">
    <property type="entry name" value="Prokaryotic SH3-related domain"/>
    <property type="match status" value="1"/>
</dbReference>
<feature type="domain" description="GW" evidence="9">
    <location>
        <begin position="664"/>
        <end position="723"/>
    </location>
</feature>
<dbReference type="InterPro" id="IPR001296">
    <property type="entry name" value="Glyco_trans_1"/>
</dbReference>
<evidence type="ECO:0000313" key="10">
    <source>
        <dbReference type="EMBL" id="BAK94958.1"/>
    </source>
</evidence>
<reference evidence="10 11" key="1">
    <citation type="submission" date="2011-01" db="EMBL/GenBank/DDBJ databases">
        <title>Whole genome sequence of Tetragenococcus halophilus NBRC 12172.</title>
        <authorList>
            <person name="Nakazawa H."/>
            <person name="Omata S."/>
            <person name="Koga C."/>
            <person name="Watanabe Y."/>
            <person name="Katano Y."/>
            <person name="Ito N."/>
            <person name="Tsukatani N."/>
            <person name="Ankai A."/>
            <person name="Oguchi A."/>
            <person name="Fukui S."/>
            <person name="Yashiro I."/>
            <person name="Kamata S."/>
            <person name="Hashimoto Y."/>
            <person name="Yamazaki J."/>
            <person name="Taguchi H."/>
            <person name="Tanaka A."/>
            <person name="Koyama T."/>
            <person name="Ichige A."/>
            <person name="Hanya Y."/>
            <person name="Tanikawa S."/>
            <person name="Yamazaki S."/>
            <person name="Fujita N."/>
        </authorList>
    </citation>
    <scope>NUCLEOTIDE SEQUENCE [LARGE SCALE GENOMIC DNA]</scope>
    <source>
        <strain evidence="11">DSM 20338 / JCM 20259 / NCIMB 9735 / NBRC 12172</strain>
    </source>
</reference>
<keyword evidence="4" id="KW-0808">Transferase</keyword>
<evidence type="ECO:0000256" key="7">
    <source>
        <dbReference type="ARBA" id="ARBA00023136"/>
    </source>
</evidence>
<dbReference type="InterPro" id="IPR038200">
    <property type="entry name" value="GW_dom_sf"/>
</dbReference>
<protein>
    <submittedName>
        <fullName evidence="10">Teichoic acid biosynthesis protein</fullName>
    </submittedName>
</protein>
<dbReference type="InterPro" id="IPR043148">
    <property type="entry name" value="TagF_C"/>
</dbReference>
<dbReference type="RefSeq" id="WP_014125004.1">
    <property type="nucleotide sequence ID" value="NC_016052.1"/>
</dbReference>
<gene>
    <name evidence="10" type="ordered locus">TEH_16310</name>
</gene>
<dbReference type="InterPro" id="IPR043149">
    <property type="entry name" value="TagF_N"/>
</dbReference>
<dbReference type="KEGG" id="thl:TEH_16310"/>
<comment type="similarity">
    <text evidence="2">Belongs to the CDP-glycerol glycerophosphotransferase family.</text>
</comment>
<dbReference type="InterPro" id="IPR051612">
    <property type="entry name" value="Teichoic_Acid_Biosynth"/>
</dbReference>
<accession>A0AAN1SH71</accession>
<evidence type="ECO:0000256" key="4">
    <source>
        <dbReference type="ARBA" id="ARBA00022679"/>
    </source>
</evidence>
<dbReference type="InterPro" id="IPR025987">
    <property type="entry name" value="GW_dom"/>
</dbReference>
<evidence type="ECO:0000313" key="11">
    <source>
        <dbReference type="Proteomes" id="UP000002663"/>
    </source>
</evidence>
<keyword evidence="6" id="KW-0777">Teichoic acid biosynthesis</keyword>
<keyword evidence="3" id="KW-1003">Cell membrane</keyword>
<dbReference type="InterPro" id="IPR007554">
    <property type="entry name" value="Glycerophosphate_synth"/>
</dbReference>
<comment type="subcellular location">
    <subcellularLocation>
        <location evidence="1">Cell membrane</location>
        <topology evidence="1">Peripheral membrane protein</topology>
    </subcellularLocation>
</comment>
<dbReference type="GO" id="GO:0047355">
    <property type="term" value="F:CDP-glycerol glycerophosphotransferase activity"/>
    <property type="evidence" value="ECO:0007669"/>
    <property type="project" value="InterPro"/>
</dbReference>
<evidence type="ECO:0000259" key="8">
    <source>
        <dbReference type="Pfam" id="PF00534"/>
    </source>
</evidence>
<dbReference type="EMBL" id="AP012046">
    <property type="protein sequence ID" value="BAK94958.1"/>
    <property type="molecule type" value="Genomic_DNA"/>
</dbReference>
<dbReference type="PANTHER" id="PTHR37316:SF3">
    <property type="entry name" value="TEICHOIC ACID GLYCEROL-PHOSPHATE TRANSFERASE"/>
    <property type="match status" value="1"/>
</dbReference>
<proteinExistence type="inferred from homology"/>
<dbReference type="Gene3D" id="3.40.50.2000">
    <property type="entry name" value="Glycogen Phosphorylase B"/>
    <property type="match status" value="1"/>
</dbReference>
<dbReference type="Gene3D" id="3.40.50.12580">
    <property type="match status" value="1"/>
</dbReference>
<organism evidence="10 11">
    <name type="scientific">Tetragenococcus halophilus (strain DSM 20338 / JCM 20259 / NCIMB 9735 / NBRC 12172)</name>
    <name type="common">Pediococcus halophilus</name>
    <dbReference type="NCBI Taxonomy" id="945021"/>
    <lineage>
        <taxon>Bacteria</taxon>
        <taxon>Bacillati</taxon>
        <taxon>Bacillota</taxon>
        <taxon>Bacilli</taxon>
        <taxon>Lactobacillales</taxon>
        <taxon>Enterococcaceae</taxon>
        <taxon>Tetragenococcus</taxon>
    </lineage>
</organism>
<dbReference type="Pfam" id="PF04464">
    <property type="entry name" value="Glyphos_transf"/>
    <property type="match status" value="1"/>
</dbReference>
<evidence type="ECO:0000256" key="2">
    <source>
        <dbReference type="ARBA" id="ARBA00010488"/>
    </source>
</evidence>
<dbReference type="Proteomes" id="UP000002663">
    <property type="component" value="Chromosome"/>
</dbReference>
<dbReference type="Gene3D" id="3.40.50.11820">
    <property type="match status" value="1"/>
</dbReference>
<dbReference type="GO" id="GO:0016757">
    <property type="term" value="F:glycosyltransferase activity"/>
    <property type="evidence" value="ECO:0007669"/>
    <property type="project" value="InterPro"/>
</dbReference>
<dbReference type="SUPFAM" id="SSF53756">
    <property type="entry name" value="UDP-Glycosyltransferase/glycogen phosphorylase"/>
    <property type="match status" value="3"/>
</dbReference>
<dbReference type="GO" id="GO:0019350">
    <property type="term" value="P:teichoic acid biosynthetic process"/>
    <property type="evidence" value="ECO:0007669"/>
    <property type="project" value="UniProtKB-KW"/>
</dbReference>